<reference evidence="2 3" key="1">
    <citation type="journal article" date="2015" name="Int. J. Syst. Evol. Microbiol.">
        <title>Gemmobacter intermedius sp. nov., isolated from a white stork (Ciconia ciconia).</title>
        <authorList>
            <person name="Kampfer P."/>
            <person name="Jerzak L."/>
            <person name="Wilharm G."/>
            <person name="Golke J."/>
            <person name="Busse H.J."/>
            <person name="Glaeser S.P."/>
        </authorList>
    </citation>
    <scope>NUCLEOTIDE SEQUENCE [LARGE SCALE GENOMIC DNA]</scope>
    <source>
        <strain evidence="2 3">119/4</strain>
    </source>
</reference>
<dbReference type="RefSeq" id="WP_128490580.1">
    <property type="nucleotide sequence ID" value="NZ_JBHLXB010000027.1"/>
</dbReference>
<evidence type="ECO:0000313" key="2">
    <source>
        <dbReference type="EMBL" id="RWY38199.1"/>
    </source>
</evidence>
<comment type="caution">
    <text evidence="2">The sequence shown here is derived from an EMBL/GenBank/DDBJ whole genome shotgun (WGS) entry which is preliminary data.</text>
</comment>
<organism evidence="2 3">
    <name type="scientific">Falsigemmobacter intermedius</name>
    <dbReference type="NCBI Taxonomy" id="1553448"/>
    <lineage>
        <taxon>Bacteria</taxon>
        <taxon>Pseudomonadati</taxon>
        <taxon>Pseudomonadota</taxon>
        <taxon>Alphaproteobacteria</taxon>
        <taxon>Rhodobacterales</taxon>
        <taxon>Paracoccaceae</taxon>
        <taxon>Falsigemmobacter</taxon>
    </lineage>
</organism>
<feature type="region of interest" description="Disordered" evidence="1">
    <location>
        <begin position="1"/>
        <end position="21"/>
    </location>
</feature>
<keyword evidence="3" id="KW-1185">Reference proteome</keyword>
<dbReference type="Proteomes" id="UP000287168">
    <property type="component" value="Unassembled WGS sequence"/>
</dbReference>
<proteinExistence type="predicted"/>
<gene>
    <name evidence="2" type="ORF">EP867_16555</name>
</gene>
<feature type="compositionally biased region" description="Basic residues" evidence="1">
    <location>
        <begin position="1"/>
        <end position="12"/>
    </location>
</feature>
<dbReference type="InterPro" id="IPR053786">
    <property type="entry name" value="LEPRxLL_CS"/>
</dbReference>
<sequence length="272" mass="28723">MSRLQFGKRGRRNQLQSAAPVQTPSGLASLIAALNEAPQPRAPLHVLAHPAPVLQRRAGAIETLEQRLLLSSDPLSLGEAMNFQGAATLRVAEVQVDKGNNQHASELRLQLVGDGADNKDRILSELCVEMRDGKRVVLAGTSGNQLLDSLSISGGEGADHLKIDGSALDLGSLLVNIDLKGGADRLSGPAQSTPLVWTLSGRDSGHVSLQAIAGSIVTADEATAVALDATQRLNGKEQIFSFAGLNIWIWRGRATSSPIRSPVMQAAWRTGV</sequence>
<dbReference type="EMBL" id="SBLC01000039">
    <property type="protein sequence ID" value="RWY38199.1"/>
    <property type="molecule type" value="Genomic_DNA"/>
</dbReference>
<dbReference type="NCBIfam" id="NF012209">
    <property type="entry name" value="LEPR-8K"/>
    <property type="match status" value="1"/>
</dbReference>
<name>A0A451GHH5_9RHOB</name>
<dbReference type="AlphaFoldDB" id="A0A451GHH5"/>
<accession>A0A451GHH5</accession>
<evidence type="ECO:0000256" key="1">
    <source>
        <dbReference type="SAM" id="MobiDB-lite"/>
    </source>
</evidence>
<evidence type="ECO:0000313" key="3">
    <source>
        <dbReference type="Proteomes" id="UP000287168"/>
    </source>
</evidence>
<protein>
    <submittedName>
        <fullName evidence="2">LEPR-XLL domain-containing protein</fullName>
    </submittedName>
</protein>